<dbReference type="InterPro" id="IPR013762">
    <property type="entry name" value="Integrase-like_cat_sf"/>
</dbReference>
<evidence type="ECO:0000256" key="2">
    <source>
        <dbReference type="ARBA" id="ARBA00023125"/>
    </source>
</evidence>
<dbReference type="Gene3D" id="1.10.443.10">
    <property type="entry name" value="Intergrase catalytic core"/>
    <property type="match status" value="1"/>
</dbReference>
<proteinExistence type="inferred from homology"/>
<dbReference type="PANTHER" id="PTHR30349">
    <property type="entry name" value="PHAGE INTEGRASE-RELATED"/>
    <property type="match status" value="1"/>
</dbReference>
<feature type="domain" description="Tyr recombinase" evidence="4">
    <location>
        <begin position="109"/>
        <end position="299"/>
    </location>
</feature>
<organism evidence="5 6">
    <name type="scientific">Candidatus Gemmiger excrementavium</name>
    <dbReference type="NCBI Taxonomy" id="2838608"/>
    <lineage>
        <taxon>Bacteria</taxon>
        <taxon>Bacillati</taxon>
        <taxon>Bacillota</taxon>
        <taxon>Clostridia</taxon>
        <taxon>Eubacteriales</taxon>
        <taxon>Gemmiger</taxon>
    </lineage>
</organism>
<gene>
    <name evidence="5" type="ORF">H9810_07470</name>
</gene>
<name>A0A9D2F3J2_9FIRM</name>
<dbReference type="InterPro" id="IPR050090">
    <property type="entry name" value="Tyrosine_recombinase_XerCD"/>
</dbReference>
<dbReference type="PANTHER" id="PTHR30349:SF64">
    <property type="entry name" value="PROPHAGE INTEGRASE INTD-RELATED"/>
    <property type="match status" value="1"/>
</dbReference>
<dbReference type="GO" id="GO:0015074">
    <property type="term" value="P:DNA integration"/>
    <property type="evidence" value="ECO:0007669"/>
    <property type="project" value="UniProtKB-KW"/>
</dbReference>
<dbReference type="InterPro" id="IPR011010">
    <property type="entry name" value="DNA_brk_join_enz"/>
</dbReference>
<evidence type="ECO:0000313" key="6">
    <source>
        <dbReference type="Proteomes" id="UP000824031"/>
    </source>
</evidence>
<dbReference type="CDD" id="cd00397">
    <property type="entry name" value="DNA_BRE_C"/>
    <property type="match status" value="1"/>
</dbReference>
<evidence type="ECO:0000256" key="3">
    <source>
        <dbReference type="ARBA" id="ARBA00023172"/>
    </source>
</evidence>
<sequence length="299" mass="34139">MKLKQWAQDWFAAWQASHIDSYRTEQSYQGLLQNTILPRLGKYELAELTPLRLKHFFAGLPDGKAKNTYKLLRTILQQAVAAQQMAENPCTPEILSEEVLAKRKAGPHREQPVFTRVEQEKLLAVCEEELWGDLIRFAFATGLSQGELLALREEDVDLVANLLIVRNRIVRIADEQTEGRKTRLALLPVQPYSVPLPAACKRIVESQLRTLRTLQAVDARCNPDHLLFATPDGRPIEANVLREHLALLERRAGVPGLTFSAIRETIIRQALEDGGTDAEVMERFHCKDRQAFLRRYREK</sequence>
<comment type="similarity">
    <text evidence="1">Belongs to the 'phage' integrase family.</text>
</comment>
<dbReference type="Proteomes" id="UP000824031">
    <property type="component" value="Unassembled WGS sequence"/>
</dbReference>
<evidence type="ECO:0000256" key="1">
    <source>
        <dbReference type="ARBA" id="ARBA00008857"/>
    </source>
</evidence>
<dbReference type="AlphaFoldDB" id="A0A9D2F3J2"/>
<dbReference type="GO" id="GO:0006310">
    <property type="term" value="P:DNA recombination"/>
    <property type="evidence" value="ECO:0007669"/>
    <property type="project" value="UniProtKB-KW"/>
</dbReference>
<evidence type="ECO:0000313" key="5">
    <source>
        <dbReference type="EMBL" id="HIZ48537.1"/>
    </source>
</evidence>
<dbReference type="PROSITE" id="PS51898">
    <property type="entry name" value="TYR_RECOMBINASE"/>
    <property type="match status" value="1"/>
</dbReference>
<protein>
    <recommendedName>
        <fullName evidence="4">Tyr recombinase domain-containing protein</fullName>
    </recommendedName>
</protein>
<dbReference type="SUPFAM" id="SSF56349">
    <property type="entry name" value="DNA breaking-rejoining enzymes"/>
    <property type="match status" value="1"/>
</dbReference>
<dbReference type="GO" id="GO:0003677">
    <property type="term" value="F:DNA binding"/>
    <property type="evidence" value="ECO:0007669"/>
    <property type="project" value="UniProtKB-KW"/>
</dbReference>
<reference evidence="5" key="2">
    <citation type="submission" date="2021-04" db="EMBL/GenBank/DDBJ databases">
        <authorList>
            <person name="Gilroy R."/>
        </authorList>
    </citation>
    <scope>NUCLEOTIDE SEQUENCE</scope>
    <source>
        <strain evidence="5">3436</strain>
    </source>
</reference>
<keyword evidence="2" id="KW-0238">DNA-binding</keyword>
<dbReference type="InterPro" id="IPR010998">
    <property type="entry name" value="Integrase_recombinase_N"/>
</dbReference>
<dbReference type="Gene3D" id="1.10.150.130">
    <property type="match status" value="1"/>
</dbReference>
<evidence type="ECO:0000259" key="4">
    <source>
        <dbReference type="PROSITE" id="PS51898"/>
    </source>
</evidence>
<keyword evidence="3" id="KW-0233">DNA recombination</keyword>
<comment type="caution">
    <text evidence="5">The sequence shown here is derived from an EMBL/GenBank/DDBJ whole genome shotgun (WGS) entry which is preliminary data.</text>
</comment>
<dbReference type="InterPro" id="IPR002104">
    <property type="entry name" value="Integrase_catalytic"/>
</dbReference>
<reference evidence="5" key="1">
    <citation type="journal article" date="2021" name="PeerJ">
        <title>Extensive microbial diversity within the chicken gut microbiome revealed by metagenomics and culture.</title>
        <authorList>
            <person name="Gilroy R."/>
            <person name="Ravi A."/>
            <person name="Getino M."/>
            <person name="Pursley I."/>
            <person name="Horton D.L."/>
            <person name="Alikhan N.F."/>
            <person name="Baker D."/>
            <person name="Gharbi K."/>
            <person name="Hall N."/>
            <person name="Watson M."/>
            <person name="Adriaenssens E.M."/>
            <person name="Foster-Nyarko E."/>
            <person name="Jarju S."/>
            <person name="Secka A."/>
            <person name="Antonio M."/>
            <person name="Oren A."/>
            <person name="Chaudhuri R.R."/>
            <person name="La Ragione R."/>
            <person name="Hildebrand F."/>
            <person name="Pallen M.J."/>
        </authorList>
    </citation>
    <scope>NUCLEOTIDE SEQUENCE</scope>
    <source>
        <strain evidence="5">3436</strain>
    </source>
</reference>
<dbReference type="EMBL" id="DXBO01000111">
    <property type="protein sequence ID" value="HIZ48537.1"/>
    <property type="molecule type" value="Genomic_DNA"/>
</dbReference>
<accession>A0A9D2F3J2</accession>